<keyword evidence="3" id="KW-1185">Reference proteome</keyword>
<name>A0ABX1VRH4_9FIRM</name>
<dbReference type="InterPro" id="IPR000182">
    <property type="entry name" value="GNAT_dom"/>
</dbReference>
<dbReference type="Gene3D" id="3.40.630.30">
    <property type="match status" value="1"/>
</dbReference>
<organism evidence="2 3">
    <name type="scientific">Lacrimispora defluvii</name>
    <dbReference type="NCBI Taxonomy" id="2719233"/>
    <lineage>
        <taxon>Bacteria</taxon>
        <taxon>Bacillati</taxon>
        <taxon>Bacillota</taxon>
        <taxon>Clostridia</taxon>
        <taxon>Lachnospirales</taxon>
        <taxon>Lachnospiraceae</taxon>
        <taxon>Lacrimispora</taxon>
    </lineage>
</organism>
<feature type="domain" description="N-acetyltransferase" evidence="1">
    <location>
        <begin position="3"/>
        <end position="165"/>
    </location>
</feature>
<dbReference type="Pfam" id="PF00583">
    <property type="entry name" value="Acetyltransf_1"/>
    <property type="match status" value="1"/>
</dbReference>
<dbReference type="RefSeq" id="WP_170822139.1">
    <property type="nucleotide sequence ID" value="NZ_JAAOXG010000027.1"/>
</dbReference>
<comment type="caution">
    <text evidence="2">The sequence shown here is derived from an EMBL/GenBank/DDBJ whole genome shotgun (WGS) entry which is preliminary data.</text>
</comment>
<evidence type="ECO:0000259" key="1">
    <source>
        <dbReference type="PROSITE" id="PS51186"/>
    </source>
</evidence>
<gene>
    <name evidence="2" type="ORF">G9470_14290</name>
</gene>
<reference evidence="2 3" key="1">
    <citation type="submission" date="2020-03" db="EMBL/GenBank/DDBJ databases">
        <title>Genome Sequence of industrial isolate, B5A.</title>
        <authorList>
            <person name="Sharma S."/>
            <person name="Patil P.B."/>
            <person name="Korpole S."/>
        </authorList>
    </citation>
    <scope>NUCLEOTIDE SEQUENCE [LARGE SCALE GENOMIC DNA]</scope>
    <source>
        <strain evidence="2 3">PI-S10-B5A</strain>
    </source>
</reference>
<dbReference type="PROSITE" id="PS51186">
    <property type="entry name" value="GNAT"/>
    <property type="match status" value="1"/>
</dbReference>
<dbReference type="Proteomes" id="UP000539052">
    <property type="component" value="Unassembled WGS sequence"/>
</dbReference>
<proteinExistence type="predicted"/>
<accession>A0ABX1VRH4</accession>
<evidence type="ECO:0000313" key="3">
    <source>
        <dbReference type="Proteomes" id="UP000539052"/>
    </source>
</evidence>
<dbReference type="EMBL" id="JAAOXG010000027">
    <property type="protein sequence ID" value="NNJ30956.1"/>
    <property type="molecule type" value="Genomic_DNA"/>
</dbReference>
<sequence length="181" mass="21464">MNLCIRKIAEEQIEVLLDLLREKANWLIKIGKPMWNPEYLSKEEFLKKYINCEMFIAQENKEVIGGFVLVESDRSFWNNDENNDSAYYIHKLVIKDDYTGKGYAKEIIELIKKHSISKSKNYLRLDCYGDREYLNKLYSECGFTLKREIHVEDGLNACLYELSLEKWMKSQNKKGYTGYEV</sequence>
<dbReference type="CDD" id="cd04301">
    <property type="entry name" value="NAT_SF"/>
    <property type="match status" value="1"/>
</dbReference>
<dbReference type="InterPro" id="IPR016181">
    <property type="entry name" value="Acyl_CoA_acyltransferase"/>
</dbReference>
<dbReference type="SUPFAM" id="SSF55729">
    <property type="entry name" value="Acyl-CoA N-acyltransferases (Nat)"/>
    <property type="match status" value="1"/>
</dbReference>
<protein>
    <submittedName>
        <fullName evidence="2">GNAT family N-acetyltransferase</fullName>
    </submittedName>
</protein>
<evidence type="ECO:0000313" key="2">
    <source>
        <dbReference type="EMBL" id="NNJ30956.1"/>
    </source>
</evidence>